<evidence type="ECO:0000313" key="2">
    <source>
        <dbReference type="Proteomes" id="UP001331561"/>
    </source>
</evidence>
<evidence type="ECO:0000313" key="1">
    <source>
        <dbReference type="EMBL" id="MEC5386927.1"/>
    </source>
</evidence>
<accession>A0ABU6K4U1</accession>
<name>A0ABU6K4U1_9RHOO</name>
<dbReference type="Gene3D" id="2.160.20.10">
    <property type="entry name" value="Single-stranded right-handed beta-helix, Pectin lyase-like"/>
    <property type="match status" value="1"/>
</dbReference>
<evidence type="ECO:0008006" key="3">
    <source>
        <dbReference type="Google" id="ProtNLM"/>
    </source>
</evidence>
<reference evidence="1 2" key="1">
    <citation type="submission" date="2024-01" db="EMBL/GenBank/DDBJ databases">
        <title>Uliginosibacterium soil sp. nov.</title>
        <authorList>
            <person name="Lv Y."/>
        </authorList>
    </citation>
    <scope>NUCLEOTIDE SEQUENCE [LARGE SCALE GENOMIC DNA]</scope>
    <source>
        <strain evidence="1 2">H3</strain>
    </source>
</reference>
<dbReference type="EMBL" id="JAYXHS010000002">
    <property type="protein sequence ID" value="MEC5386927.1"/>
    <property type="molecule type" value="Genomic_DNA"/>
</dbReference>
<keyword evidence="2" id="KW-1185">Reference proteome</keyword>
<dbReference type="InterPro" id="IPR012334">
    <property type="entry name" value="Pectin_lyas_fold"/>
</dbReference>
<proteinExistence type="predicted"/>
<organism evidence="1 2">
    <name type="scientific">Uliginosibacterium silvisoli</name>
    <dbReference type="NCBI Taxonomy" id="3114758"/>
    <lineage>
        <taxon>Bacteria</taxon>
        <taxon>Pseudomonadati</taxon>
        <taxon>Pseudomonadota</taxon>
        <taxon>Betaproteobacteria</taxon>
        <taxon>Rhodocyclales</taxon>
        <taxon>Zoogloeaceae</taxon>
        <taxon>Uliginosibacterium</taxon>
    </lineage>
</organism>
<dbReference type="SUPFAM" id="SSF51126">
    <property type="entry name" value="Pectin lyase-like"/>
    <property type="match status" value="1"/>
</dbReference>
<sequence length="372" mass="40155">MTAPFARAATLHVGPNQRLTLPSQAATLARDGDVVEIDAGEYRGDVAVWTQSALTIRGRGGMARLIADGRAAEQKAIWVIRGGDIRIEQIEFTGARVIHRNGAGIRFEKGRLQLSHCRFIDNENGILTGGNPDSQLDIEFSEFGHNGDGSGYTHNIYAGAIGRLRVTGSYFHHARVGHLLKSRAQVNDISYNRLTDETDGRASYELEFPNGGTALVMGNIIEQSATTENPSIISYGAEGLRDGGNQLVLVHNTIVDRRFFAGTPLVVHGKPGEVSVTVINNLLMGSSPLKLPAAALDRGNQAGSLSQIGADYRPLDRSRWKVPAENLKDMVLPPLLLGRPFPPTMEYLHPMRVVPLADAQRGSVAGALQSAK</sequence>
<gene>
    <name evidence="1" type="ORF">VVD49_14430</name>
</gene>
<comment type="caution">
    <text evidence="1">The sequence shown here is derived from an EMBL/GenBank/DDBJ whole genome shotgun (WGS) entry which is preliminary data.</text>
</comment>
<dbReference type="RefSeq" id="WP_327599881.1">
    <property type="nucleotide sequence ID" value="NZ_JAYXHS010000002.1"/>
</dbReference>
<dbReference type="InterPro" id="IPR011050">
    <property type="entry name" value="Pectin_lyase_fold/virulence"/>
</dbReference>
<dbReference type="Proteomes" id="UP001331561">
    <property type="component" value="Unassembled WGS sequence"/>
</dbReference>
<protein>
    <recommendedName>
        <fullName evidence="3">Right handed beta helix domain-containing protein</fullName>
    </recommendedName>
</protein>